<dbReference type="PANTHER" id="PTHR46268">
    <property type="entry name" value="STRESS RESPONSE PROTEIN NHAX"/>
    <property type="match status" value="1"/>
</dbReference>
<name>A0ABU2J9D7_9ACTN</name>
<dbReference type="CDD" id="cd00293">
    <property type="entry name" value="USP-like"/>
    <property type="match status" value="1"/>
</dbReference>
<dbReference type="Gene3D" id="3.40.50.620">
    <property type="entry name" value="HUPs"/>
    <property type="match status" value="1"/>
</dbReference>
<dbReference type="InterPro" id="IPR014729">
    <property type="entry name" value="Rossmann-like_a/b/a_fold"/>
</dbReference>
<dbReference type="EMBL" id="JAVREH010000009">
    <property type="protein sequence ID" value="MDT0261599.1"/>
    <property type="molecule type" value="Genomic_DNA"/>
</dbReference>
<comment type="similarity">
    <text evidence="1">Belongs to the universal stress protein A family.</text>
</comment>
<dbReference type="PANTHER" id="PTHR46268:SF6">
    <property type="entry name" value="UNIVERSAL STRESS PROTEIN UP12"/>
    <property type="match status" value="1"/>
</dbReference>
<gene>
    <name evidence="3" type="ORF">RM423_09360</name>
</gene>
<accession>A0ABU2J9D7</accession>
<sequence>MSVVVGYVPDATGYLAITEAARQATWRQTDVVVVNAVDQAGYLRPTAADTLDLDALMARLSADGVPHAVRHVDLAAGGHPSDAILAVAAEVSAELLVIGLHRRSPVGKALLGSNAQRVLRDAVCPVLAVRATGAG</sequence>
<keyword evidence="4" id="KW-1185">Reference proteome</keyword>
<dbReference type="Pfam" id="PF00582">
    <property type="entry name" value="Usp"/>
    <property type="match status" value="1"/>
</dbReference>
<proteinExistence type="inferred from homology"/>
<reference evidence="4" key="1">
    <citation type="submission" date="2023-07" db="EMBL/GenBank/DDBJ databases">
        <title>30 novel species of actinomycetes from the DSMZ collection.</title>
        <authorList>
            <person name="Nouioui I."/>
        </authorList>
    </citation>
    <scope>NUCLEOTIDE SEQUENCE [LARGE SCALE GENOMIC DNA]</scope>
    <source>
        <strain evidence="4">DSM 44399</strain>
    </source>
</reference>
<dbReference type="Proteomes" id="UP001183176">
    <property type="component" value="Unassembled WGS sequence"/>
</dbReference>
<evidence type="ECO:0000256" key="1">
    <source>
        <dbReference type="ARBA" id="ARBA00008791"/>
    </source>
</evidence>
<organism evidence="3 4">
    <name type="scientific">Jatrophihabitans lederbergiae</name>
    <dbReference type="NCBI Taxonomy" id="3075547"/>
    <lineage>
        <taxon>Bacteria</taxon>
        <taxon>Bacillati</taxon>
        <taxon>Actinomycetota</taxon>
        <taxon>Actinomycetes</taxon>
        <taxon>Jatrophihabitantales</taxon>
        <taxon>Jatrophihabitantaceae</taxon>
        <taxon>Jatrophihabitans</taxon>
    </lineage>
</organism>
<comment type="caution">
    <text evidence="3">The sequence shown here is derived from an EMBL/GenBank/DDBJ whole genome shotgun (WGS) entry which is preliminary data.</text>
</comment>
<evidence type="ECO:0000259" key="2">
    <source>
        <dbReference type="Pfam" id="PF00582"/>
    </source>
</evidence>
<feature type="domain" description="UspA" evidence="2">
    <location>
        <begin position="3"/>
        <end position="130"/>
    </location>
</feature>
<dbReference type="InterPro" id="IPR006015">
    <property type="entry name" value="Universal_stress_UspA"/>
</dbReference>
<dbReference type="RefSeq" id="WP_311422754.1">
    <property type="nucleotide sequence ID" value="NZ_JAVREH010000009.1"/>
</dbReference>
<dbReference type="InterPro" id="IPR006016">
    <property type="entry name" value="UspA"/>
</dbReference>
<evidence type="ECO:0000313" key="3">
    <source>
        <dbReference type="EMBL" id="MDT0261599.1"/>
    </source>
</evidence>
<protein>
    <submittedName>
        <fullName evidence="3">Universal stress protein</fullName>
    </submittedName>
</protein>
<evidence type="ECO:0000313" key="4">
    <source>
        <dbReference type="Proteomes" id="UP001183176"/>
    </source>
</evidence>
<dbReference type="PRINTS" id="PR01438">
    <property type="entry name" value="UNVRSLSTRESS"/>
</dbReference>
<dbReference type="SUPFAM" id="SSF52402">
    <property type="entry name" value="Adenine nucleotide alpha hydrolases-like"/>
    <property type="match status" value="1"/>
</dbReference>